<accession>A0A2J7TH39</accession>
<dbReference type="OrthoDB" id="9789942at2"/>
<name>A0A2J7TH39_METSI</name>
<sequence length="183" mass="19925">MAGDSGQKFIGRNRPPRVQIAYEDPYDAERKIELPFVMGVLSDLSGPNPGVEKPDVADRGFVDIDMDNFDKRMGAIEPGTSFTVPDRLGDDPDAAKLSVSLRFKKMEDFGPAAVARQVPALAKLLEARDQLANLLRYMDGKVDAETRLRKLLSDPELMAALKSRIGSTKDAEGETAKTADGDA</sequence>
<dbReference type="NCBIfam" id="TIGR03358">
    <property type="entry name" value="VI_chp_5"/>
    <property type="match status" value="1"/>
</dbReference>
<dbReference type="AlphaFoldDB" id="A0A2J7TH39"/>
<dbReference type="RefSeq" id="WP_102843623.1">
    <property type="nucleotide sequence ID" value="NZ_PDZR01000009.1"/>
</dbReference>
<dbReference type="Pfam" id="PF05591">
    <property type="entry name" value="T6SS_VipA"/>
    <property type="match status" value="1"/>
</dbReference>
<gene>
    <name evidence="2" type="ORF">CR492_09570</name>
</gene>
<dbReference type="PIRSF" id="PIRSF028301">
    <property type="entry name" value="UCP028301"/>
    <property type="match status" value="1"/>
</dbReference>
<comment type="caution">
    <text evidence="2">The sequence shown here is derived from an EMBL/GenBank/DDBJ whole genome shotgun (WGS) entry which is preliminary data.</text>
</comment>
<evidence type="ECO:0000313" key="2">
    <source>
        <dbReference type="EMBL" id="PNG26094.1"/>
    </source>
</evidence>
<dbReference type="PANTHER" id="PTHR35850:SF1">
    <property type="entry name" value="TYPE VI SECRETION SYSTEM SHEATH PROTEIN TSSB1"/>
    <property type="match status" value="1"/>
</dbReference>
<feature type="compositionally biased region" description="Basic and acidic residues" evidence="1">
    <location>
        <begin position="167"/>
        <end position="183"/>
    </location>
</feature>
<protein>
    <submittedName>
        <fullName evidence="2">Type VI secretion system contractile sheath small subunit</fullName>
    </submittedName>
</protein>
<reference evidence="2 3" key="1">
    <citation type="submission" date="2017-10" db="EMBL/GenBank/DDBJ databases">
        <title>Genome announcement of Methylocella silvestris TVC from permafrost.</title>
        <authorList>
            <person name="Wang J."/>
            <person name="Geng K."/>
            <person name="Ul-Haque F."/>
            <person name="Crombie A.T."/>
            <person name="Street L.E."/>
            <person name="Wookey P.A."/>
            <person name="Murrell J.C."/>
            <person name="Pratscher J."/>
        </authorList>
    </citation>
    <scope>NUCLEOTIDE SEQUENCE [LARGE SCALE GENOMIC DNA]</scope>
    <source>
        <strain evidence="2 3">TVC</strain>
    </source>
</reference>
<dbReference type="EMBL" id="PDZR01000009">
    <property type="protein sequence ID" value="PNG26094.1"/>
    <property type="molecule type" value="Genomic_DNA"/>
</dbReference>
<feature type="region of interest" description="Disordered" evidence="1">
    <location>
        <begin position="163"/>
        <end position="183"/>
    </location>
</feature>
<evidence type="ECO:0000313" key="3">
    <source>
        <dbReference type="Proteomes" id="UP000236286"/>
    </source>
</evidence>
<evidence type="ECO:0000256" key="1">
    <source>
        <dbReference type="SAM" id="MobiDB-lite"/>
    </source>
</evidence>
<organism evidence="2 3">
    <name type="scientific">Methylocella silvestris</name>
    <dbReference type="NCBI Taxonomy" id="199596"/>
    <lineage>
        <taxon>Bacteria</taxon>
        <taxon>Pseudomonadati</taxon>
        <taxon>Pseudomonadota</taxon>
        <taxon>Alphaproteobacteria</taxon>
        <taxon>Hyphomicrobiales</taxon>
        <taxon>Beijerinckiaceae</taxon>
        <taxon>Methylocella</taxon>
    </lineage>
</organism>
<dbReference type="Proteomes" id="UP000236286">
    <property type="component" value="Unassembled WGS sequence"/>
</dbReference>
<proteinExistence type="predicted"/>
<dbReference type="PANTHER" id="PTHR35850">
    <property type="entry name" value="CYTOPLASMIC PROTEIN-RELATED"/>
    <property type="match status" value="1"/>
</dbReference>
<dbReference type="InterPro" id="IPR008312">
    <property type="entry name" value="T6SS_TssB1"/>
</dbReference>